<dbReference type="EMBL" id="JGZC01000005">
    <property type="protein sequence ID" value="KFI70634.1"/>
    <property type="molecule type" value="Genomic_DNA"/>
</dbReference>
<proteinExistence type="predicted"/>
<dbReference type="STRING" id="78345.BMERY_0040"/>
<name>A0A087BHY4_9BIFI</name>
<dbReference type="eggNOG" id="ENOG5032GZE">
    <property type="taxonomic scope" value="Bacteria"/>
</dbReference>
<protein>
    <submittedName>
        <fullName evidence="1">Uncharacterized protein</fullName>
    </submittedName>
</protein>
<evidence type="ECO:0000313" key="1">
    <source>
        <dbReference type="EMBL" id="KFI70634.1"/>
    </source>
</evidence>
<evidence type="ECO:0000313" key="2">
    <source>
        <dbReference type="Proteomes" id="UP000029060"/>
    </source>
</evidence>
<gene>
    <name evidence="1" type="ORF">BMERY_0040</name>
</gene>
<sequence>MMMFYDANRRGSRIAARILIALLIVAGGIGIAGRGQISSGELADIRTVIESAKSTRATAAASMDFAQGAMHANDFQSAITSTRRAVADYDQLAASASLTRFTSDSPFAQFVFTPRTTLLSTVDRLNNAANTMQTQTAALIDAMETSFANDFRTDGGHWMVQVDDPAAINELVSRYGKQRSYQTLQEHLDDLKSLYNLEQRVRQQVADSIAAVHAGETNAAQIAVPTEAGAMDAAGWLGTAQSVASTLGVQVKQTSVYGCPGADDNGDDNADMVIGFFCGGSQASRNEVNMLTTHPEWPMVESSPLLVDYTKHELAHRSIMIVCGTTEPEIAANRTEAVTNSYAVQFLGASRERIAGSQQGLAAYAMDAQSDQIAQSIHNGTCA</sequence>
<accession>A0A087BHY4</accession>
<comment type="caution">
    <text evidence="1">The sequence shown here is derived from an EMBL/GenBank/DDBJ whole genome shotgun (WGS) entry which is preliminary data.</text>
</comment>
<dbReference type="OrthoDB" id="3239017at2"/>
<keyword evidence="2" id="KW-1185">Reference proteome</keyword>
<dbReference type="RefSeq" id="WP_051915008.1">
    <property type="nucleotide sequence ID" value="NZ_CAMJII010000003.1"/>
</dbReference>
<reference evidence="1 2" key="1">
    <citation type="submission" date="2014-03" db="EMBL/GenBank/DDBJ databases">
        <title>Genomics of Bifidobacteria.</title>
        <authorList>
            <person name="Ventura M."/>
            <person name="Milani C."/>
            <person name="Lugli G.A."/>
        </authorList>
    </citation>
    <scope>NUCLEOTIDE SEQUENCE [LARGE SCALE GENOMIC DNA]</scope>
    <source>
        <strain evidence="1 2">LMG 11341</strain>
    </source>
</reference>
<dbReference type="AlphaFoldDB" id="A0A087BHY4"/>
<dbReference type="Proteomes" id="UP000029060">
    <property type="component" value="Unassembled WGS sequence"/>
</dbReference>
<organism evidence="1 2">
    <name type="scientific">Bifidobacterium merycicum</name>
    <dbReference type="NCBI Taxonomy" id="78345"/>
    <lineage>
        <taxon>Bacteria</taxon>
        <taxon>Bacillati</taxon>
        <taxon>Actinomycetota</taxon>
        <taxon>Actinomycetes</taxon>
        <taxon>Bifidobacteriales</taxon>
        <taxon>Bifidobacteriaceae</taxon>
        <taxon>Bifidobacterium</taxon>
    </lineage>
</organism>